<keyword evidence="1" id="KW-0732">Signal</keyword>
<protein>
    <submittedName>
        <fullName evidence="2">TRAP-type C4-dicarboxylate transport system, periplasmic component</fullName>
    </submittedName>
</protein>
<dbReference type="Gene3D" id="3.40.190.170">
    <property type="entry name" value="Bacterial extracellular solute-binding protein, family 7"/>
    <property type="match status" value="1"/>
</dbReference>
<dbReference type="GO" id="GO:0055085">
    <property type="term" value="P:transmembrane transport"/>
    <property type="evidence" value="ECO:0007669"/>
    <property type="project" value="InterPro"/>
</dbReference>
<dbReference type="InterPro" id="IPR018389">
    <property type="entry name" value="DctP_fam"/>
</dbReference>
<dbReference type="InterPro" id="IPR004682">
    <property type="entry name" value="TRAP_DctP"/>
</dbReference>
<comment type="caution">
    <text evidence="2">The sequence shown here is derived from an EMBL/GenBank/DDBJ whole genome shotgun (WGS) entry which is preliminary data.</text>
</comment>
<dbReference type="InterPro" id="IPR038404">
    <property type="entry name" value="TRAP_DctP_sf"/>
</dbReference>
<dbReference type="PANTHER" id="PTHR33376:SF2">
    <property type="entry name" value="DICARBOXYLATE-BINDING PERIPLASMIC PROTEIN"/>
    <property type="match status" value="1"/>
</dbReference>
<sequence>MTINPTRRAALAAPLLLGAAACSQEIGERPLRGADTHAAGYPTVQAVDYFGELLSQRTDGRLRLRNYPGGQLGGEGDTLEITMFGGLDVNRVNLAPLNVIEPTTFVPALPFLFSTTDHMRRSLDGEPGRAILETLRPHGLIGLCFYDSGQRSFYNRVRPVRTPEDLRGMKIRVQPSDLYVAMVSALGANPTPIPFGEVYQALVQGVVDGAENNMPSYDDTRHHEVARYYTATGHVMAPEAFVMSRRTWDRLTPADRDLVMECANESVPYMREIWDAREASARQNVIDAGCELIEDVDVEPFRALMAPVWERFIVSDLQQRLVRDIQAME</sequence>
<dbReference type="Proteomes" id="UP000016569">
    <property type="component" value="Unassembled WGS sequence"/>
</dbReference>
<proteinExistence type="predicted"/>
<dbReference type="SUPFAM" id="SSF53850">
    <property type="entry name" value="Periplasmic binding protein-like II"/>
    <property type="match status" value="1"/>
</dbReference>
<evidence type="ECO:0000313" key="3">
    <source>
        <dbReference type="Proteomes" id="UP000016569"/>
    </source>
</evidence>
<dbReference type="PIRSF" id="PIRSF006470">
    <property type="entry name" value="DctB"/>
    <property type="match status" value="1"/>
</dbReference>
<name>A0A8E0NBT0_9CAUL</name>
<dbReference type="PANTHER" id="PTHR33376">
    <property type="match status" value="1"/>
</dbReference>
<evidence type="ECO:0000313" key="2">
    <source>
        <dbReference type="EMBL" id="GAD59464.1"/>
    </source>
</evidence>
<organism evidence="2 3">
    <name type="scientific">Brevundimonas abyssalis TAR-001</name>
    <dbReference type="NCBI Taxonomy" id="1391729"/>
    <lineage>
        <taxon>Bacteria</taxon>
        <taxon>Pseudomonadati</taxon>
        <taxon>Pseudomonadota</taxon>
        <taxon>Alphaproteobacteria</taxon>
        <taxon>Caulobacterales</taxon>
        <taxon>Caulobacteraceae</taxon>
        <taxon>Brevundimonas</taxon>
    </lineage>
</organism>
<evidence type="ECO:0000256" key="1">
    <source>
        <dbReference type="ARBA" id="ARBA00022729"/>
    </source>
</evidence>
<dbReference type="RefSeq" id="WP_021697559.1">
    <property type="nucleotide sequence ID" value="NZ_BATC01000028.1"/>
</dbReference>
<dbReference type="NCBIfam" id="TIGR00787">
    <property type="entry name" value="dctP"/>
    <property type="match status" value="1"/>
</dbReference>
<gene>
    <name evidence="2" type="ORF">MBEBAB_1714</name>
</gene>
<dbReference type="PROSITE" id="PS51257">
    <property type="entry name" value="PROKAR_LIPOPROTEIN"/>
    <property type="match status" value="1"/>
</dbReference>
<reference evidence="3" key="1">
    <citation type="journal article" date="2013" name="Genome Announc.">
        <title>Draft Genome Sequence of the Dimorphic Prosthecate Bacterium Brevundimonas abyssalis TAR-001T.</title>
        <authorList>
            <person name="Tsubouchi T."/>
            <person name="Nishi S."/>
            <person name="Usui K."/>
            <person name="Shimane Y."/>
            <person name="Takaki Y."/>
            <person name="Maruyama T."/>
            <person name="Hatada Y."/>
        </authorList>
    </citation>
    <scope>NUCLEOTIDE SEQUENCE [LARGE SCALE GENOMIC DNA]</scope>
    <source>
        <strain evidence="3">TAR-001</strain>
    </source>
</reference>
<dbReference type="EMBL" id="BATC01000028">
    <property type="protein sequence ID" value="GAD59464.1"/>
    <property type="molecule type" value="Genomic_DNA"/>
</dbReference>
<dbReference type="CDD" id="cd13671">
    <property type="entry name" value="PBP2_TRAP_SBP_like_3"/>
    <property type="match status" value="1"/>
</dbReference>
<accession>A0A8E0NBT0</accession>
<dbReference type="Pfam" id="PF03480">
    <property type="entry name" value="DctP"/>
    <property type="match status" value="1"/>
</dbReference>
<dbReference type="GO" id="GO:0030288">
    <property type="term" value="C:outer membrane-bounded periplasmic space"/>
    <property type="evidence" value="ECO:0007669"/>
    <property type="project" value="InterPro"/>
</dbReference>
<dbReference type="AlphaFoldDB" id="A0A8E0NBT0"/>
<dbReference type="GO" id="GO:0030246">
    <property type="term" value="F:carbohydrate binding"/>
    <property type="evidence" value="ECO:0007669"/>
    <property type="project" value="TreeGrafter"/>
</dbReference>
<dbReference type="NCBIfam" id="NF037995">
    <property type="entry name" value="TRAP_S1"/>
    <property type="match status" value="1"/>
</dbReference>
<keyword evidence="3" id="KW-1185">Reference proteome</keyword>